<accession>A0ABP0HIX2</accession>
<keyword evidence="4" id="KW-1185">Reference proteome</keyword>
<dbReference type="Pfam" id="PF01145">
    <property type="entry name" value="Band_7"/>
    <property type="match status" value="1"/>
</dbReference>
<evidence type="ECO:0000256" key="1">
    <source>
        <dbReference type="SAM" id="Coils"/>
    </source>
</evidence>
<reference evidence="3 4" key="1">
    <citation type="submission" date="2024-02" db="EMBL/GenBank/DDBJ databases">
        <authorList>
            <person name="Chen Y."/>
            <person name="Shah S."/>
            <person name="Dougan E. K."/>
            <person name="Thang M."/>
            <person name="Chan C."/>
        </authorList>
    </citation>
    <scope>NUCLEOTIDE SEQUENCE [LARGE SCALE GENOMIC DNA]</scope>
</reference>
<evidence type="ECO:0000313" key="3">
    <source>
        <dbReference type="EMBL" id="CAK8990164.1"/>
    </source>
</evidence>
<protein>
    <recommendedName>
        <fullName evidence="2">Band 7 domain-containing protein</fullName>
    </recommendedName>
</protein>
<dbReference type="InterPro" id="IPR039059">
    <property type="entry name" value="MVP"/>
</dbReference>
<dbReference type="Proteomes" id="UP001642484">
    <property type="component" value="Unassembled WGS sequence"/>
</dbReference>
<dbReference type="PANTHER" id="PTHR14165:SF3">
    <property type="entry name" value="MAJOR VAULT PROTEIN"/>
    <property type="match status" value="1"/>
</dbReference>
<comment type="caution">
    <text evidence="3">The sequence shown here is derived from an EMBL/GenBank/DDBJ whole genome shotgun (WGS) entry which is preliminary data.</text>
</comment>
<feature type="domain" description="Band 7" evidence="2">
    <location>
        <begin position="120"/>
        <end position="260"/>
    </location>
</feature>
<dbReference type="InterPro" id="IPR036013">
    <property type="entry name" value="Band_7/SPFH_dom_sf"/>
</dbReference>
<evidence type="ECO:0000313" key="4">
    <source>
        <dbReference type="Proteomes" id="UP001642484"/>
    </source>
</evidence>
<organism evidence="3 4">
    <name type="scientific">Durusdinium trenchii</name>
    <dbReference type="NCBI Taxonomy" id="1381693"/>
    <lineage>
        <taxon>Eukaryota</taxon>
        <taxon>Sar</taxon>
        <taxon>Alveolata</taxon>
        <taxon>Dinophyceae</taxon>
        <taxon>Suessiales</taxon>
        <taxon>Symbiodiniaceae</taxon>
        <taxon>Durusdinium</taxon>
    </lineage>
</organism>
<name>A0ABP0HIX2_9DINO</name>
<feature type="coiled-coil region" evidence="1">
    <location>
        <begin position="237"/>
        <end position="294"/>
    </location>
</feature>
<keyword evidence="1" id="KW-0175">Coiled coil</keyword>
<dbReference type="PANTHER" id="PTHR14165">
    <property type="entry name" value="MAJOR VAULT PROTEIN"/>
    <property type="match status" value="1"/>
</dbReference>
<sequence>MEFSIKGVEKAIRVDEETAVIVSSRRAGADQWRLVTEKGPFIPSEDDDEVLESKIIKVDPHHVYIVTTRDGTKKFINGGNNGTAFFLQPYEQINTMRWSSGTSQKDLAEGKINNAAKPTFLVEVSCIDTRWQDAQFMFAVQTSDNVKLNLEGHIFWQIQDVPKMFANTNDPKGDVWKNTRRVLNEVVSKVTLAEFMESFNDLVKNATTADAEFYGLRGTRVHRVEVTGYTCADKRTEQTLQEVNQETTNKINRIRKQESENEVEQAKMEALIHLEQQRSKLIEAQAENERRKASFEGAAKGVQLAEQVKSFMSMLNDSLPETSDRLLLLKLFEQNKAMVENSGKLAGGNATLFVTPEDMQDPLLLKFLSMSAEHDMRLEVAAEYLLQHPQGPTMQIPLLAARHGYPEVLQAYVAMTRSDQQERASQFLADGDIPQAVLALACARQDDQAVQVATDALTTLFQRPGGWTLAEARQLLEPLESLPIQDLGVKETC</sequence>
<gene>
    <name evidence="3" type="ORF">CCMP2556_LOCUS1950</name>
</gene>
<evidence type="ECO:0000259" key="2">
    <source>
        <dbReference type="Pfam" id="PF01145"/>
    </source>
</evidence>
<dbReference type="EMBL" id="CAXAMN010000692">
    <property type="protein sequence ID" value="CAK8990164.1"/>
    <property type="molecule type" value="Genomic_DNA"/>
</dbReference>
<dbReference type="InterPro" id="IPR001107">
    <property type="entry name" value="Band_7"/>
</dbReference>
<dbReference type="Gene3D" id="3.30.479.30">
    <property type="entry name" value="Band 7 domain"/>
    <property type="match status" value="1"/>
</dbReference>
<proteinExistence type="predicted"/>
<dbReference type="SUPFAM" id="SSF117892">
    <property type="entry name" value="Band 7/SPFH domain"/>
    <property type="match status" value="1"/>
</dbReference>